<proteinExistence type="predicted"/>
<dbReference type="Gene3D" id="3.40.50.740">
    <property type="match status" value="1"/>
</dbReference>
<evidence type="ECO:0000259" key="5">
    <source>
        <dbReference type="Pfam" id="PF09326"/>
    </source>
</evidence>
<feature type="domain" description="NADH-ubiquinone oxidoreductase 75 kDa subunit mitochondrial-like" evidence="5">
    <location>
        <begin position="151"/>
        <end position="198"/>
    </location>
</feature>
<evidence type="ECO:0000256" key="2">
    <source>
        <dbReference type="ARBA" id="ARBA00034078"/>
    </source>
</evidence>
<dbReference type="Proteomes" id="UP000265515">
    <property type="component" value="Unassembled WGS sequence"/>
</dbReference>
<accession>A0A388K325</accession>
<dbReference type="EMBL" id="BFEA01000050">
    <property type="protein sequence ID" value="GBG64462.1"/>
    <property type="molecule type" value="Genomic_DNA"/>
</dbReference>
<evidence type="ECO:0000259" key="4">
    <source>
        <dbReference type="Pfam" id="PF00384"/>
    </source>
</evidence>
<dbReference type="InterPro" id="IPR006656">
    <property type="entry name" value="Mopterin_OxRdtase"/>
</dbReference>
<dbReference type="STRING" id="69332.A0A388K325"/>
<protein>
    <recommendedName>
        <fullName evidence="8">Molybdopterin oxidoreductase domain-containing protein</fullName>
    </recommendedName>
</protein>
<organism evidence="6 7">
    <name type="scientific">Chara braunii</name>
    <name type="common">Braun's stonewort</name>
    <dbReference type="NCBI Taxonomy" id="69332"/>
    <lineage>
        <taxon>Eukaryota</taxon>
        <taxon>Viridiplantae</taxon>
        <taxon>Streptophyta</taxon>
        <taxon>Charophyceae</taxon>
        <taxon>Charales</taxon>
        <taxon>Characeae</taxon>
        <taxon>Chara</taxon>
    </lineage>
</organism>
<dbReference type="GO" id="GO:0016651">
    <property type="term" value="F:oxidoreductase activity, acting on NAD(P)H"/>
    <property type="evidence" value="ECO:0007669"/>
    <property type="project" value="InterPro"/>
</dbReference>
<comment type="cofactor">
    <cofactor evidence="1">
        <name>[4Fe-4S] cluster</name>
        <dbReference type="ChEBI" id="CHEBI:49883"/>
    </cofactor>
</comment>
<evidence type="ECO:0000256" key="3">
    <source>
        <dbReference type="SAM" id="MobiDB-lite"/>
    </source>
</evidence>
<evidence type="ECO:0008006" key="8">
    <source>
        <dbReference type="Google" id="ProtNLM"/>
    </source>
</evidence>
<dbReference type="OrthoDB" id="1689136at2759"/>
<dbReference type="Gramene" id="GBG64462">
    <property type="protein sequence ID" value="GBG64462"/>
    <property type="gene ID" value="CBR_g44347"/>
</dbReference>
<dbReference type="Pfam" id="PF00384">
    <property type="entry name" value="Molybdopterin"/>
    <property type="match status" value="1"/>
</dbReference>
<feature type="domain" description="Molybdopterin oxidoreductase" evidence="4">
    <location>
        <begin position="66"/>
        <end position="121"/>
    </location>
</feature>
<dbReference type="SUPFAM" id="SSF53706">
    <property type="entry name" value="Formate dehydrogenase/DMSO reductase, domains 1-3"/>
    <property type="match status" value="1"/>
</dbReference>
<reference evidence="6 7" key="1">
    <citation type="journal article" date="2018" name="Cell">
        <title>The Chara Genome: Secondary Complexity and Implications for Plant Terrestrialization.</title>
        <authorList>
            <person name="Nishiyama T."/>
            <person name="Sakayama H."/>
            <person name="Vries J.D."/>
            <person name="Buschmann H."/>
            <person name="Saint-Marcoux D."/>
            <person name="Ullrich K.K."/>
            <person name="Haas F.B."/>
            <person name="Vanderstraeten L."/>
            <person name="Becker D."/>
            <person name="Lang D."/>
            <person name="Vosolsobe S."/>
            <person name="Rombauts S."/>
            <person name="Wilhelmsson P.K.I."/>
            <person name="Janitza P."/>
            <person name="Kern R."/>
            <person name="Heyl A."/>
            <person name="Rumpler F."/>
            <person name="Villalobos L.I.A.C."/>
            <person name="Clay J.M."/>
            <person name="Skokan R."/>
            <person name="Toyoda A."/>
            <person name="Suzuki Y."/>
            <person name="Kagoshima H."/>
            <person name="Schijlen E."/>
            <person name="Tajeshwar N."/>
            <person name="Catarino B."/>
            <person name="Hetherington A.J."/>
            <person name="Saltykova A."/>
            <person name="Bonnot C."/>
            <person name="Breuninger H."/>
            <person name="Symeonidi A."/>
            <person name="Radhakrishnan G.V."/>
            <person name="Van Nieuwerburgh F."/>
            <person name="Deforce D."/>
            <person name="Chang C."/>
            <person name="Karol K.G."/>
            <person name="Hedrich R."/>
            <person name="Ulvskov P."/>
            <person name="Glockner G."/>
            <person name="Delwiche C.F."/>
            <person name="Petrasek J."/>
            <person name="Van de Peer Y."/>
            <person name="Friml J."/>
            <person name="Beilby M."/>
            <person name="Dolan L."/>
            <person name="Kohara Y."/>
            <person name="Sugano S."/>
            <person name="Fujiyama A."/>
            <person name="Delaux P.-M."/>
            <person name="Quint M."/>
            <person name="TheiBen G."/>
            <person name="Hagemann M."/>
            <person name="Harholt J."/>
            <person name="Dunand C."/>
            <person name="Zachgo S."/>
            <person name="Langdale J."/>
            <person name="Maumus F."/>
            <person name="Straeten D.V.D."/>
            <person name="Gould S.B."/>
            <person name="Rensing S.A."/>
        </authorList>
    </citation>
    <scope>NUCLEOTIDE SEQUENCE [LARGE SCALE GENOMIC DNA]</scope>
    <source>
        <strain evidence="6 7">S276</strain>
    </source>
</reference>
<comment type="caution">
    <text evidence="6">The sequence shown here is derived from an EMBL/GenBank/DDBJ whole genome shotgun (WGS) entry which is preliminary data.</text>
</comment>
<dbReference type="Pfam" id="PF09326">
    <property type="entry name" value="NADH_dhqG_C"/>
    <property type="match status" value="1"/>
</dbReference>
<dbReference type="InterPro" id="IPR050123">
    <property type="entry name" value="Prok_molybdopt-oxidoreductase"/>
</dbReference>
<dbReference type="PANTHER" id="PTHR43105">
    <property type="entry name" value="RESPIRATORY NITRATE REDUCTASE"/>
    <property type="match status" value="1"/>
</dbReference>
<evidence type="ECO:0000313" key="7">
    <source>
        <dbReference type="Proteomes" id="UP000265515"/>
    </source>
</evidence>
<dbReference type="GO" id="GO:0051536">
    <property type="term" value="F:iron-sulfur cluster binding"/>
    <property type="evidence" value="ECO:0007669"/>
    <property type="project" value="InterPro"/>
</dbReference>
<evidence type="ECO:0000313" key="6">
    <source>
        <dbReference type="EMBL" id="GBG64462.1"/>
    </source>
</evidence>
<feature type="compositionally biased region" description="Basic and acidic residues" evidence="3">
    <location>
        <begin position="21"/>
        <end position="37"/>
    </location>
</feature>
<dbReference type="AlphaFoldDB" id="A0A388K325"/>
<feature type="region of interest" description="Disordered" evidence="3">
    <location>
        <begin position="1"/>
        <end position="49"/>
    </location>
</feature>
<comment type="cofactor">
    <cofactor evidence="2">
        <name>[2Fe-2S] cluster</name>
        <dbReference type="ChEBI" id="CHEBI:190135"/>
    </cofactor>
</comment>
<evidence type="ECO:0000256" key="1">
    <source>
        <dbReference type="ARBA" id="ARBA00001966"/>
    </source>
</evidence>
<dbReference type="PANTHER" id="PTHR43105:SF13">
    <property type="entry name" value="NADH-UBIQUINONE OXIDOREDUCTASE 75 KDA SUBUNIT, MITOCHONDRIAL"/>
    <property type="match status" value="1"/>
</dbReference>
<gene>
    <name evidence="6" type="ORF">CBR_g44347</name>
</gene>
<keyword evidence="7" id="KW-1185">Reference proteome</keyword>
<dbReference type="GO" id="GO:0016020">
    <property type="term" value="C:membrane"/>
    <property type="evidence" value="ECO:0007669"/>
    <property type="project" value="TreeGrafter"/>
</dbReference>
<sequence>MGEESSRLMAMGEGDGNWGGERGREMEKGARARDGAKGQRGPKSDGNNDYFCSCSQSIGRLEKYGYKGASMANVVLPGAAYTEKEGTYVNTEGRVQMTRPAVPVVGNSRDDWKIIRALSEVLGKRLPYDSVSGVRQRLAEVAPHLSRIDSIEPSVWLNGDALAHYHASALADTPFEKVVDNFYMTDPISRASQTMAKCTAARKKEVAEGRYDKRSCAVTCGDFGHRDDELLELMEETREALDGVWRLVDQVQIHQTTAVPGLNQDYKWDDQDLGTKGGQEGGRRIDIDDSPKGGIYGQRRMSHLLSRIGAALKDCLLKKCQQLSLWDVGNFRKVEMVLSHCLRVISRWENVTSELTKLTWPRFDAHIWEGKPFEDKLLTAFRNRIDEILKIREIHKL</sequence>
<dbReference type="InterPro" id="IPR015405">
    <property type="entry name" value="NDUFS1-like_C"/>
</dbReference>
<name>A0A388K325_CHABU</name>